<accession>K8EK27</accession>
<dbReference type="EMBL" id="FO082269">
    <property type="protein sequence ID" value="CCO18339.1"/>
    <property type="molecule type" value="Genomic_DNA"/>
</dbReference>
<evidence type="ECO:0000313" key="1">
    <source>
        <dbReference type="EMBL" id="CCO18339.1"/>
    </source>
</evidence>
<proteinExistence type="predicted"/>
<sequence>MNRSSSSSSLAAAAARTRTRTMVSEAPLLELPKRIKRRKGKEIWQRSSAVVCILRRPG</sequence>
<dbReference type="GeneID" id="19013402"/>
<dbReference type="AlphaFoldDB" id="K8EK27"/>
<dbReference type="KEGG" id="bpg:Bathy10g03270"/>
<gene>
    <name evidence="1" type="ordered locus">Bathy10g03270</name>
</gene>
<dbReference type="RefSeq" id="XP_007510806.1">
    <property type="nucleotide sequence ID" value="XM_007510744.1"/>
</dbReference>
<keyword evidence="2" id="KW-1185">Reference proteome</keyword>
<reference evidence="1 2" key="1">
    <citation type="submission" date="2011-10" db="EMBL/GenBank/DDBJ databases">
        <authorList>
            <person name="Genoscope - CEA"/>
        </authorList>
    </citation>
    <scope>NUCLEOTIDE SEQUENCE [LARGE SCALE GENOMIC DNA]</scope>
    <source>
        <strain evidence="1 2">RCC 1105</strain>
    </source>
</reference>
<protein>
    <submittedName>
        <fullName evidence="1">Uncharacterized protein</fullName>
    </submittedName>
</protein>
<organism evidence="1 2">
    <name type="scientific">Bathycoccus prasinos</name>
    <dbReference type="NCBI Taxonomy" id="41875"/>
    <lineage>
        <taxon>Eukaryota</taxon>
        <taxon>Viridiplantae</taxon>
        <taxon>Chlorophyta</taxon>
        <taxon>Mamiellophyceae</taxon>
        <taxon>Mamiellales</taxon>
        <taxon>Bathycoccaceae</taxon>
        <taxon>Bathycoccus</taxon>
    </lineage>
</organism>
<dbReference type="Proteomes" id="UP000198341">
    <property type="component" value="Chromosome 10"/>
</dbReference>
<name>K8EK27_9CHLO</name>
<evidence type="ECO:0000313" key="2">
    <source>
        <dbReference type="Proteomes" id="UP000198341"/>
    </source>
</evidence>